<sequence length="174" mass="18810">MQLQRGFSYLGLLFFVAITAAGLAALGQAWSTAAQRERERELEFRGEEIAQAIGSYLKTSPGLAQYPASLDDLLADRRGPKTRHHLRRAYPDPFTGKPDWVLVPDAANPKTFAAVHSRSEQPLLRQTQADGSAVAKAQDWVFAPAGLQAAAVLAPPPEHLDPFPRAASTPGQGQ</sequence>
<evidence type="ECO:0000313" key="3">
    <source>
        <dbReference type="Proteomes" id="UP001221189"/>
    </source>
</evidence>
<name>A0ABT5K8G0_9BURK</name>
<keyword evidence="3" id="KW-1185">Reference proteome</keyword>
<evidence type="ECO:0000256" key="1">
    <source>
        <dbReference type="SAM" id="MobiDB-lite"/>
    </source>
</evidence>
<comment type="caution">
    <text evidence="2">The sequence shown here is derived from an EMBL/GenBank/DDBJ whole genome shotgun (WGS) entry which is preliminary data.</text>
</comment>
<dbReference type="RefSeq" id="WP_273598698.1">
    <property type="nucleotide sequence ID" value="NZ_JAQQXT010000001.1"/>
</dbReference>
<reference evidence="2 3" key="1">
    <citation type="submission" date="2022-10" db="EMBL/GenBank/DDBJ databases">
        <title>Paucibacter sp. hw1 Genome sequencing.</title>
        <authorList>
            <person name="Park S."/>
        </authorList>
    </citation>
    <scope>NUCLEOTIDE SEQUENCE [LARGE SCALE GENOMIC DNA]</scope>
    <source>
        <strain evidence="3">hw1</strain>
    </source>
</reference>
<dbReference type="Proteomes" id="UP001221189">
    <property type="component" value="Unassembled WGS sequence"/>
</dbReference>
<protein>
    <submittedName>
        <fullName evidence="2">Type II secretion system protein</fullName>
    </submittedName>
</protein>
<accession>A0ABT5K8G0</accession>
<feature type="region of interest" description="Disordered" evidence="1">
    <location>
        <begin position="155"/>
        <end position="174"/>
    </location>
</feature>
<gene>
    <name evidence="2" type="ORF">PRZ03_01485</name>
</gene>
<organism evidence="2 3">
    <name type="scientific">Roseateles albus</name>
    <dbReference type="NCBI Taxonomy" id="2987525"/>
    <lineage>
        <taxon>Bacteria</taxon>
        <taxon>Pseudomonadati</taxon>
        <taxon>Pseudomonadota</taxon>
        <taxon>Betaproteobacteria</taxon>
        <taxon>Burkholderiales</taxon>
        <taxon>Sphaerotilaceae</taxon>
        <taxon>Roseateles</taxon>
    </lineage>
</organism>
<evidence type="ECO:0000313" key="2">
    <source>
        <dbReference type="EMBL" id="MDC8770225.1"/>
    </source>
</evidence>
<dbReference type="EMBL" id="JAQQXT010000001">
    <property type="protein sequence ID" value="MDC8770225.1"/>
    <property type="molecule type" value="Genomic_DNA"/>
</dbReference>
<proteinExistence type="predicted"/>